<dbReference type="OrthoDB" id="369336at2"/>
<dbReference type="Gene3D" id="6.10.340.10">
    <property type="match status" value="1"/>
</dbReference>
<evidence type="ECO:0000313" key="8">
    <source>
        <dbReference type="EMBL" id="OWZ83167.1"/>
    </source>
</evidence>
<keyword evidence="4" id="KW-0175">Coiled coil</keyword>
<dbReference type="Proteomes" id="UP000214588">
    <property type="component" value="Unassembled WGS sequence"/>
</dbReference>
<comment type="similarity">
    <text evidence="2">Belongs to the methyl-accepting chemotaxis (MCP) protein family.</text>
</comment>
<dbReference type="InterPro" id="IPR003660">
    <property type="entry name" value="HAMP_dom"/>
</dbReference>
<evidence type="ECO:0000256" key="5">
    <source>
        <dbReference type="SAM" id="Phobius"/>
    </source>
</evidence>
<dbReference type="AlphaFoldDB" id="A0A226BYH3"/>
<accession>A0A226BYH3</accession>
<organism evidence="8 9">
    <name type="scientific">Natranaerobius trueperi</name>
    <dbReference type="NCBI Taxonomy" id="759412"/>
    <lineage>
        <taxon>Bacteria</taxon>
        <taxon>Bacillati</taxon>
        <taxon>Bacillota</taxon>
        <taxon>Clostridia</taxon>
        <taxon>Natranaerobiales</taxon>
        <taxon>Natranaerobiaceae</taxon>
        <taxon>Natranaerobius</taxon>
    </lineage>
</organism>
<feature type="transmembrane region" description="Helical" evidence="5">
    <location>
        <begin position="296"/>
        <end position="320"/>
    </location>
</feature>
<proteinExistence type="inferred from homology"/>
<evidence type="ECO:0000256" key="1">
    <source>
        <dbReference type="ARBA" id="ARBA00023224"/>
    </source>
</evidence>
<keyword evidence="1 3" id="KW-0807">Transducer</keyword>
<evidence type="ECO:0000256" key="3">
    <source>
        <dbReference type="PROSITE-ProRule" id="PRU00284"/>
    </source>
</evidence>
<comment type="caution">
    <text evidence="8">The sequence shown here is derived from an EMBL/GenBank/DDBJ whole genome shotgun (WGS) entry which is preliminary data.</text>
</comment>
<reference evidence="8 9" key="1">
    <citation type="submission" date="2017-06" db="EMBL/GenBank/DDBJ databases">
        <title>Draft Genome Sequence of Natranaerobius trueperi halophilic, alkalithermophilic bacteria from soda lakes.</title>
        <authorList>
            <person name="Zhao B."/>
        </authorList>
    </citation>
    <scope>NUCLEOTIDE SEQUENCE [LARGE SCALE GENOMIC DNA]</scope>
    <source>
        <strain evidence="8 9">DSM 18760</strain>
    </source>
</reference>
<evidence type="ECO:0000259" key="6">
    <source>
        <dbReference type="PROSITE" id="PS50111"/>
    </source>
</evidence>
<dbReference type="Pfam" id="PF00015">
    <property type="entry name" value="MCPsignal"/>
    <property type="match status" value="1"/>
</dbReference>
<dbReference type="SMART" id="SM00283">
    <property type="entry name" value="MA"/>
    <property type="match status" value="1"/>
</dbReference>
<dbReference type="PANTHER" id="PTHR32089">
    <property type="entry name" value="METHYL-ACCEPTING CHEMOTAXIS PROTEIN MCPB"/>
    <property type="match status" value="1"/>
</dbReference>
<keyword evidence="5" id="KW-1133">Transmembrane helix</keyword>
<dbReference type="GO" id="GO:0016020">
    <property type="term" value="C:membrane"/>
    <property type="evidence" value="ECO:0007669"/>
    <property type="project" value="InterPro"/>
</dbReference>
<evidence type="ECO:0000259" key="7">
    <source>
        <dbReference type="PROSITE" id="PS50885"/>
    </source>
</evidence>
<dbReference type="PANTHER" id="PTHR32089:SF112">
    <property type="entry name" value="LYSOZYME-LIKE PROTEIN-RELATED"/>
    <property type="match status" value="1"/>
</dbReference>
<dbReference type="InterPro" id="IPR004089">
    <property type="entry name" value="MCPsignal_dom"/>
</dbReference>
<dbReference type="Gene3D" id="1.10.287.950">
    <property type="entry name" value="Methyl-accepting chemotaxis protein"/>
    <property type="match status" value="1"/>
</dbReference>
<evidence type="ECO:0000313" key="9">
    <source>
        <dbReference type="Proteomes" id="UP000214588"/>
    </source>
</evidence>
<dbReference type="RefSeq" id="WP_089024139.1">
    <property type="nucleotide sequence ID" value="NZ_NIQC01000025.1"/>
</dbReference>
<evidence type="ECO:0000256" key="2">
    <source>
        <dbReference type="ARBA" id="ARBA00029447"/>
    </source>
</evidence>
<feature type="domain" description="HAMP" evidence="7">
    <location>
        <begin position="322"/>
        <end position="378"/>
    </location>
</feature>
<dbReference type="PROSITE" id="PS50111">
    <property type="entry name" value="CHEMOTAXIS_TRANSDUC_2"/>
    <property type="match status" value="1"/>
</dbReference>
<feature type="coiled-coil region" evidence="4">
    <location>
        <begin position="595"/>
        <end position="622"/>
    </location>
</feature>
<name>A0A226BYH3_9FIRM</name>
<feature type="transmembrane region" description="Helical" evidence="5">
    <location>
        <begin position="21"/>
        <end position="44"/>
    </location>
</feature>
<evidence type="ECO:0000256" key="4">
    <source>
        <dbReference type="SAM" id="Coils"/>
    </source>
</evidence>
<dbReference type="SUPFAM" id="SSF58104">
    <property type="entry name" value="Methyl-accepting chemotaxis protein (MCP) signaling domain"/>
    <property type="match status" value="1"/>
</dbReference>
<keyword evidence="5" id="KW-0812">Transmembrane</keyword>
<keyword evidence="5" id="KW-0472">Membrane</keyword>
<dbReference type="GO" id="GO:0007165">
    <property type="term" value="P:signal transduction"/>
    <property type="evidence" value="ECO:0007669"/>
    <property type="project" value="UniProtKB-KW"/>
</dbReference>
<gene>
    <name evidence="8" type="ORF">CDO51_10070</name>
</gene>
<dbReference type="EMBL" id="NIQC01000025">
    <property type="protein sequence ID" value="OWZ83167.1"/>
    <property type="molecule type" value="Genomic_DNA"/>
</dbReference>
<dbReference type="PROSITE" id="PS50885">
    <property type="entry name" value="HAMP"/>
    <property type="match status" value="1"/>
</dbReference>
<feature type="domain" description="Methyl-accepting transducer" evidence="6">
    <location>
        <begin position="397"/>
        <end position="669"/>
    </location>
</feature>
<sequence length="684" mass="76013">MLKKYITNFDISLQWKILIPSLIVVLVILAVGGTTISIGVRGLVTDITTENIEGDVDMVVDSLSSATENNNMFSNIIENEFSDDAHAIAKMIDKDEGYLSTEGLIELSELFNVDEIHVTDEEGVIEYTNTEGAKGLDFTEDDQTRPFMDLIGASREEYIQDPSERALDGQMFQYIGVSRYDEEGLIQIGVNVEELNILYNFTQNQAQGIAEDTDLGDTGMVFAVNDNGSYRIHSDPDMIGKELEEGELLDYITQNESTSTNVDFQGEDYFMTSQSWEDLYVVGMLATSEIEEPVDFFNTIMVVAVILVVLFLTGLNYFIFNKLLKQPLSKITRTINQMKNFDFSYTEDLEDKGFTRDEVGVIEGALVSMRENITGLLDTVHKKAVDLTSYSKELNTNTEENTTAANDVSRAVEDIANGANDHAESTEESLSSAETLGRIIDEDQEDVKKLIGITKEVTQLKEEGVNTVDKLISVTEESKNASNEVFSVIQETKENAETIETASNTIKDIAEQTNLLALNASIEAARAGEYGKGFAVVADEIRKLAEDSNKQSEEISKIIDNLIEKSSESVSTMDRVSKEVLSEQTQQINDTSTKFKEIANKINEIKETVAKFETNSDDLQKQKTSIISSLEDLSAIAEENSSSTQEISSTVEEQTAAMEEISRTSENLSHLAEELKNEVVKFNY</sequence>
<protein>
    <submittedName>
        <fullName evidence="8">Chemotaxis protein</fullName>
    </submittedName>
</protein>
<keyword evidence="9" id="KW-1185">Reference proteome</keyword>